<keyword evidence="1" id="KW-0472">Membrane</keyword>
<proteinExistence type="predicted"/>
<sequence>MSIKKASTSEAFLFYWFFYISLFEIYKLLDMKKNYILYLLFALLLVNQAFSQVADSYYLPQNVSYDPKIPTPQKFLGYQVGEQHVTPYETVSYMKELARLTNRFKIESYARTFENRELILITVTSPENHARIDQIKAEHQKLVNPAQSGSLDIQKMPIVVWMGYSVHGNEASGTNSNLMSAYYLAAAQGASVDSLLNEAVILIDPVINADGGNRFATWVNINRSTNLVSDINSREFSETWPGGRSNHYWFDLNRDWLYQQMPESKGRLTKFYDWRPNILTDHHEMGSASTFFFQPGIPARTHPLTPKKNIDLTIKFGKFQAAGLDKIGSAYYTQENYDDFYYGKGSTLPDVNGSVGILFEQASSRGHLQETANGVLSFPFTVRNQVTATFSTLRAAREMRVELLEHMRNFYKEASTDAVKAYVFGGGNDAVKTWEMVNMLKRNQIDVYHLAKDETQDGITFGKGNSFAVPMNQPQHRLIKSMFEKRTKFEDSLFYDISAWSLQYCMNVPTAEAKTAISLGEKVEKNEFPKGKVYGKSSYAYLFEWNSYYAPRAAYELLKKGYNLKVATEPLSAVVEGKERSFDYGTIQIFSNGSDPSALLQTLAERDGVDFYAVPTGLTPQGIDFGSEKFRKVRLPKVLMLGGAGVQSTDAGEIWHLLDQRINIPLTIADIETANRTGLEKYTHIVLAGGNYNALSDEKIKRFVQGGGVLVAMTDAVEWVSAKKIANITIKEKPDNNGNGEKRPYNLQEKYTGALETAGTIFEAKIDPTHPLCFGYQQGKLALFKDNNIFMEDTKNPYNTPMVFTANPLLAGYVHPKNEKLIKNSPAAITLNVGSGKVIALSENPNFRAFWYGTNKLFLNTLFFGNLIGGGRFGGEEE</sequence>
<keyword evidence="4" id="KW-1185">Reference proteome</keyword>
<keyword evidence="3" id="KW-0121">Carboxypeptidase</keyword>
<evidence type="ECO:0000256" key="1">
    <source>
        <dbReference type="SAM" id="Phobius"/>
    </source>
</evidence>
<organism evidence="3 4">
    <name type="scientific">Emticicia oligotrophica (strain DSM 17448 / CIP 109782 / MTCC 6937 / GPTSA100-15)</name>
    <dbReference type="NCBI Taxonomy" id="929562"/>
    <lineage>
        <taxon>Bacteria</taxon>
        <taxon>Pseudomonadati</taxon>
        <taxon>Bacteroidota</taxon>
        <taxon>Cytophagia</taxon>
        <taxon>Cytophagales</taxon>
        <taxon>Leadbetterellaceae</taxon>
        <taxon>Emticicia</taxon>
    </lineage>
</organism>
<dbReference type="SUPFAM" id="SSF53187">
    <property type="entry name" value="Zn-dependent exopeptidases"/>
    <property type="match status" value="1"/>
</dbReference>
<dbReference type="Pfam" id="PF00246">
    <property type="entry name" value="Peptidase_M14"/>
    <property type="match status" value="1"/>
</dbReference>
<dbReference type="InterPro" id="IPR029062">
    <property type="entry name" value="Class_I_gatase-like"/>
</dbReference>
<dbReference type="Gene3D" id="3.40.630.10">
    <property type="entry name" value="Zn peptidases"/>
    <property type="match status" value="1"/>
</dbReference>
<keyword evidence="1" id="KW-1133">Transmembrane helix</keyword>
<feature type="transmembrane region" description="Helical" evidence="1">
    <location>
        <begin position="12"/>
        <end position="29"/>
    </location>
</feature>
<dbReference type="GO" id="GO:0004180">
    <property type="term" value="F:carboxypeptidase activity"/>
    <property type="evidence" value="ECO:0007669"/>
    <property type="project" value="UniProtKB-KW"/>
</dbReference>
<dbReference type="EMBL" id="CP002961">
    <property type="protein sequence ID" value="AFK02950.1"/>
    <property type="molecule type" value="Genomic_DNA"/>
</dbReference>
<keyword evidence="3" id="KW-0378">Hydrolase</keyword>
<protein>
    <submittedName>
        <fullName evidence="3">Peptidase M14 carboxypeptidase A</fullName>
    </submittedName>
</protein>
<keyword evidence="3" id="KW-0645">Protease</keyword>
<reference evidence="3 4" key="1">
    <citation type="submission" date="2011-07" db="EMBL/GenBank/DDBJ databases">
        <title>The complete genome of chromosome of Emticicia oligotrophica DSM 17448.</title>
        <authorList>
            <consortium name="US DOE Joint Genome Institute (JGI-PGF)"/>
            <person name="Lucas S."/>
            <person name="Han J."/>
            <person name="Lapidus A."/>
            <person name="Bruce D."/>
            <person name="Goodwin L."/>
            <person name="Pitluck S."/>
            <person name="Peters L."/>
            <person name="Kyrpides N."/>
            <person name="Mavromatis K."/>
            <person name="Ivanova N."/>
            <person name="Ovchinnikova G."/>
            <person name="Teshima H."/>
            <person name="Detter J.C."/>
            <person name="Tapia R."/>
            <person name="Han C."/>
            <person name="Land M."/>
            <person name="Hauser L."/>
            <person name="Markowitz V."/>
            <person name="Cheng J.-F."/>
            <person name="Hugenholtz P."/>
            <person name="Woyke T."/>
            <person name="Wu D."/>
            <person name="Tindall B."/>
            <person name="Pomrenke H."/>
            <person name="Brambilla E."/>
            <person name="Klenk H.-P."/>
            <person name="Eisen J.A."/>
        </authorList>
    </citation>
    <scope>NUCLEOTIDE SEQUENCE [LARGE SCALE GENOMIC DNA]</scope>
    <source>
        <strain evidence="3 4">DSM 17448</strain>
    </source>
</reference>
<evidence type="ECO:0000313" key="3">
    <source>
        <dbReference type="EMBL" id="AFK02950.1"/>
    </source>
</evidence>
<keyword evidence="1" id="KW-0812">Transmembrane</keyword>
<feature type="domain" description="Peptidase M14" evidence="2">
    <location>
        <begin position="91"/>
        <end position="259"/>
    </location>
</feature>
<dbReference type="SUPFAM" id="SSF52317">
    <property type="entry name" value="Class I glutamine amidotransferase-like"/>
    <property type="match status" value="1"/>
</dbReference>
<name>A0ABN4ALE1_EMTOG</name>
<dbReference type="InterPro" id="IPR000834">
    <property type="entry name" value="Peptidase_M14"/>
</dbReference>
<accession>A0ABN4ALE1</accession>
<evidence type="ECO:0000259" key="2">
    <source>
        <dbReference type="Pfam" id="PF00246"/>
    </source>
</evidence>
<gene>
    <name evidence="3" type="ordered locus">Emtol_1808</name>
</gene>
<dbReference type="Proteomes" id="UP000002875">
    <property type="component" value="Chromosome"/>
</dbReference>
<evidence type="ECO:0000313" key="4">
    <source>
        <dbReference type="Proteomes" id="UP000002875"/>
    </source>
</evidence>